<keyword evidence="3" id="KW-0646">Protease inhibitor</keyword>
<dbReference type="InterPro" id="IPR001239">
    <property type="entry name" value="Prot_inh_Kazal-m"/>
</dbReference>
<keyword evidence="4" id="KW-0722">Serine protease inhibitor</keyword>
<dbReference type="SUPFAM" id="SSF100895">
    <property type="entry name" value="Kazal-type serine protease inhibitors"/>
    <property type="match status" value="1"/>
</dbReference>
<keyword evidence="6" id="KW-0732">Signal</keyword>
<dbReference type="InterPro" id="IPR036058">
    <property type="entry name" value="Kazal_dom_sf"/>
</dbReference>
<dbReference type="PROSITE" id="PS51465">
    <property type="entry name" value="KAZAL_2"/>
    <property type="match status" value="1"/>
</dbReference>
<keyword evidence="9" id="KW-1185">Reference proteome</keyword>
<dbReference type="Proteomes" id="UP000314987">
    <property type="component" value="Unassembled WGS sequence"/>
</dbReference>
<keyword evidence="2" id="KW-0964">Secreted</keyword>
<organism evidence="8 9">
    <name type="scientific">Vombatus ursinus</name>
    <name type="common">Common wombat</name>
    <dbReference type="NCBI Taxonomy" id="29139"/>
    <lineage>
        <taxon>Eukaryota</taxon>
        <taxon>Metazoa</taxon>
        <taxon>Chordata</taxon>
        <taxon>Craniata</taxon>
        <taxon>Vertebrata</taxon>
        <taxon>Euteleostomi</taxon>
        <taxon>Mammalia</taxon>
        <taxon>Metatheria</taxon>
        <taxon>Diprotodontia</taxon>
        <taxon>Vombatidae</taxon>
        <taxon>Vombatus</taxon>
    </lineage>
</organism>
<evidence type="ECO:0000256" key="2">
    <source>
        <dbReference type="ARBA" id="ARBA00022525"/>
    </source>
</evidence>
<dbReference type="PANTHER" id="PTHR47499:SF2">
    <property type="entry name" value="SERINE PROTEASE INHIBITOR KAZAL-TYPE 9"/>
    <property type="match status" value="1"/>
</dbReference>
<dbReference type="PANTHER" id="PTHR47499">
    <property type="entry name" value="SERINE PROTEASE INHIBITOR KAZAL-TYPE 7 SPINK7"/>
    <property type="match status" value="1"/>
</dbReference>
<evidence type="ECO:0000256" key="1">
    <source>
        <dbReference type="ARBA" id="ARBA00004613"/>
    </source>
</evidence>
<feature type="chain" id="PRO_5021355327" description="Kazal-like domain-containing protein" evidence="6">
    <location>
        <begin position="26"/>
        <end position="84"/>
    </location>
</feature>
<dbReference type="Ensembl" id="ENSVURT00010036546.1">
    <property type="protein sequence ID" value="ENSVURP00010032094.1"/>
    <property type="gene ID" value="ENSVURG00010024498.1"/>
</dbReference>
<dbReference type="STRING" id="29139.ENSVURP00010032094"/>
<dbReference type="FunFam" id="3.30.60.30:FF:000037">
    <property type="entry name" value="Ovomucoid"/>
    <property type="match status" value="1"/>
</dbReference>
<feature type="domain" description="Kazal-like" evidence="7">
    <location>
        <begin position="24"/>
        <end position="84"/>
    </location>
</feature>
<evidence type="ECO:0000256" key="4">
    <source>
        <dbReference type="ARBA" id="ARBA00022900"/>
    </source>
</evidence>
<evidence type="ECO:0000256" key="3">
    <source>
        <dbReference type="ARBA" id="ARBA00022690"/>
    </source>
</evidence>
<gene>
    <name evidence="8" type="primary">LOC114027809</name>
</gene>
<dbReference type="AlphaFoldDB" id="A0A4X2M2T4"/>
<dbReference type="SMART" id="SM00280">
    <property type="entry name" value="KAZAL"/>
    <property type="match status" value="1"/>
</dbReference>
<evidence type="ECO:0000256" key="6">
    <source>
        <dbReference type="SAM" id="SignalP"/>
    </source>
</evidence>
<dbReference type="Gene3D" id="3.30.60.30">
    <property type="match status" value="1"/>
</dbReference>
<evidence type="ECO:0000259" key="7">
    <source>
        <dbReference type="PROSITE" id="PS51465"/>
    </source>
</evidence>
<evidence type="ECO:0000313" key="8">
    <source>
        <dbReference type="Ensembl" id="ENSVURP00010032094.1"/>
    </source>
</evidence>
<dbReference type="PROSITE" id="PS00282">
    <property type="entry name" value="KAZAL_1"/>
    <property type="match status" value="1"/>
</dbReference>
<reference evidence="8" key="2">
    <citation type="submission" date="2025-08" db="UniProtKB">
        <authorList>
            <consortium name="Ensembl"/>
        </authorList>
    </citation>
    <scope>IDENTIFICATION</scope>
</reference>
<dbReference type="GeneID" id="114027809"/>
<dbReference type="RefSeq" id="XP_027697779.1">
    <property type="nucleotide sequence ID" value="XM_027841978.1"/>
</dbReference>
<dbReference type="PRINTS" id="PR00290">
    <property type="entry name" value="KAZALINHBTR"/>
</dbReference>
<keyword evidence="5" id="KW-1015">Disulfide bond</keyword>
<evidence type="ECO:0000313" key="9">
    <source>
        <dbReference type="Proteomes" id="UP000314987"/>
    </source>
</evidence>
<comment type="subcellular location">
    <subcellularLocation>
        <location evidence="1">Secreted</location>
    </subcellularLocation>
</comment>
<dbReference type="OMA" id="KIHFKHY"/>
<dbReference type="InterPro" id="IPR002350">
    <property type="entry name" value="Kazal_dom"/>
</dbReference>
<reference evidence="9" key="1">
    <citation type="submission" date="2018-12" db="EMBL/GenBank/DDBJ databases">
        <authorList>
            <person name="Yazar S."/>
        </authorList>
    </citation>
    <scope>NUCLEOTIDE SEQUENCE [LARGE SCALE GENOMIC DNA]</scope>
</reference>
<sequence>MKAAAVCLLLMLTLISIFHVESVSAEKVDCKGYEKLPPRQSRPCTLEFRPICGSDGKTYPNKCAFCTAVKQSDDKIKFSHEGRC</sequence>
<dbReference type="GO" id="GO:0004867">
    <property type="term" value="F:serine-type endopeptidase inhibitor activity"/>
    <property type="evidence" value="ECO:0007669"/>
    <property type="project" value="UniProtKB-KW"/>
</dbReference>
<dbReference type="OrthoDB" id="9442203at2759"/>
<accession>A0A4X2M2T4</accession>
<dbReference type="Pfam" id="PF00050">
    <property type="entry name" value="Kazal_1"/>
    <property type="match status" value="1"/>
</dbReference>
<feature type="signal peptide" evidence="6">
    <location>
        <begin position="1"/>
        <end position="25"/>
    </location>
</feature>
<dbReference type="GeneTree" id="ENSGT00530000064312"/>
<dbReference type="InterPro" id="IPR050159">
    <property type="entry name" value="Kazal-type_SerProtInhib"/>
</dbReference>
<evidence type="ECO:0000256" key="5">
    <source>
        <dbReference type="ARBA" id="ARBA00023157"/>
    </source>
</evidence>
<protein>
    <recommendedName>
        <fullName evidence="7">Kazal-like domain-containing protein</fullName>
    </recommendedName>
</protein>
<name>A0A4X2M2T4_VOMUR</name>
<reference evidence="8" key="3">
    <citation type="submission" date="2025-09" db="UniProtKB">
        <authorList>
            <consortium name="Ensembl"/>
        </authorList>
    </citation>
    <scope>IDENTIFICATION</scope>
</reference>
<dbReference type="GO" id="GO:0005576">
    <property type="term" value="C:extracellular region"/>
    <property type="evidence" value="ECO:0007669"/>
    <property type="project" value="UniProtKB-SubCell"/>
</dbReference>
<proteinExistence type="predicted"/>